<accession>A0A9D5BJK9</accession>
<feature type="region of interest" description="Disordered" evidence="1">
    <location>
        <begin position="25"/>
        <end position="54"/>
    </location>
</feature>
<comment type="caution">
    <text evidence="2">The sequence shown here is derived from an EMBL/GenBank/DDBJ whole genome shotgun (WGS) entry which is preliminary data.</text>
</comment>
<sequence>MIASAPSDFTEMVNMGMRLEEGVQEGRLAKEETSSSKRYGNRFGKKKESEANALSVGRQRRPHWYKPELCCAFHQGAPGHDIENFCPLKYEVQKLVKNGMVSFEDYAPNVKANPLPAHGNSSVNMVDDCPWEFKVYDVHFIRRSLVRMHKDIFLVSDCEHDHDGCAICSVNPRVCMVVKRDIQRLMDEGMIQILQSRQVDDDVNVIVPVFKTPERVVIQYDNSSSNIVSNRSVSPLVIRLAGPVPYASDKVVPYKYNSTVLENGQEVPLPTINSVVSITDVTKVTRSSRVFGPVFPKNVEDMYVRKKVDMPVLDSISAPKCQSG</sequence>
<gene>
    <name evidence="2" type="ORF">KIW84_013173</name>
</gene>
<dbReference type="Proteomes" id="UP001058974">
    <property type="component" value="Chromosome 1"/>
</dbReference>
<dbReference type="EMBL" id="JAMSHJ010000001">
    <property type="protein sequence ID" value="KAI5444790.1"/>
    <property type="molecule type" value="Genomic_DNA"/>
</dbReference>
<dbReference type="PANTHER" id="PTHR32108">
    <property type="entry name" value="DNA-DIRECTED RNA POLYMERASE SUBUNIT ALPHA"/>
    <property type="match status" value="1"/>
</dbReference>
<evidence type="ECO:0000313" key="3">
    <source>
        <dbReference type="Proteomes" id="UP001058974"/>
    </source>
</evidence>
<protein>
    <submittedName>
        <fullName evidence="2">Uncharacterized protein</fullName>
    </submittedName>
</protein>
<organism evidence="2 3">
    <name type="scientific">Pisum sativum</name>
    <name type="common">Garden pea</name>
    <name type="synonym">Lathyrus oleraceus</name>
    <dbReference type="NCBI Taxonomy" id="3888"/>
    <lineage>
        <taxon>Eukaryota</taxon>
        <taxon>Viridiplantae</taxon>
        <taxon>Streptophyta</taxon>
        <taxon>Embryophyta</taxon>
        <taxon>Tracheophyta</taxon>
        <taxon>Spermatophyta</taxon>
        <taxon>Magnoliopsida</taxon>
        <taxon>eudicotyledons</taxon>
        <taxon>Gunneridae</taxon>
        <taxon>Pentapetalae</taxon>
        <taxon>rosids</taxon>
        <taxon>fabids</taxon>
        <taxon>Fabales</taxon>
        <taxon>Fabaceae</taxon>
        <taxon>Papilionoideae</taxon>
        <taxon>50 kb inversion clade</taxon>
        <taxon>NPAAA clade</taxon>
        <taxon>Hologalegina</taxon>
        <taxon>IRL clade</taxon>
        <taxon>Fabeae</taxon>
        <taxon>Lathyrus</taxon>
    </lineage>
</organism>
<proteinExistence type="predicted"/>
<dbReference type="AlphaFoldDB" id="A0A9D5BJK9"/>
<name>A0A9D5BJK9_PEA</name>
<dbReference type="Gramene" id="Psat01G0317300-T1">
    <property type="protein sequence ID" value="KAI5444790.1"/>
    <property type="gene ID" value="KIW84_013173"/>
</dbReference>
<evidence type="ECO:0000256" key="1">
    <source>
        <dbReference type="SAM" id="MobiDB-lite"/>
    </source>
</evidence>
<evidence type="ECO:0000313" key="2">
    <source>
        <dbReference type="EMBL" id="KAI5444790.1"/>
    </source>
</evidence>
<keyword evidence="3" id="KW-1185">Reference proteome</keyword>
<reference evidence="2 3" key="1">
    <citation type="journal article" date="2022" name="Nat. Genet.">
        <title>Improved pea reference genome and pan-genome highlight genomic features and evolutionary characteristics.</title>
        <authorList>
            <person name="Yang T."/>
            <person name="Liu R."/>
            <person name="Luo Y."/>
            <person name="Hu S."/>
            <person name="Wang D."/>
            <person name="Wang C."/>
            <person name="Pandey M.K."/>
            <person name="Ge S."/>
            <person name="Xu Q."/>
            <person name="Li N."/>
            <person name="Li G."/>
            <person name="Huang Y."/>
            <person name="Saxena R.K."/>
            <person name="Ji Y."/>
            <person name="Li M."/>
            <person name="Yan X."/>
            <person name="He Y."/>
            <person name="Liu Y."/>
            <person name="Wang X."/>
            <person name="Xiang C."/>
            <person name="Varshney R.K."/>
            <person name="Ding H."/>
            <person name="Gao S."/>
            <person name="Zong X."/>
        </authorList>
    </citation>
    <scope>NUCLEOTIDE SEQUENCE [LARGE SCALE GENOMIC DNA]</scope>
    <source>
        <strain evidence="2 3">cv. Zhongwan 6</strain>
    </source>
</reference>
<dbReference type="PANTHER" id="PTHR32108:SF9">
    <property type="entry name" value="REVERSE TRANSCRIPTASE RNASE H-LIKE DOMAIN-CONTAINING PROTEIN"/>
    <property type="match status" value="1"/>
</dbReference>